<comment type="caution">
    <text evidence="4">The sequence shown here is derived from an EMBL/GenBank/DDBJ whole genome shotgun (WGS) entry which is preliminary data.</text>
</comment>
<dbReference type="Gene3D" id="3.90.79.10">
    <property type="entry name" value="Nucleoside Triphosphate Pyrophosphohydrolase"/>
    <property type="match status" value="1"/>
</dbReference>
<dbReference type="OrthoDB" id="447842at2759"/>
<dbReference type="GO" id="GO:0006167">
    <property type="term" value="P:AMP biosynthetic process"/>
    <property type="evidence" value="ECO:0007669"/>
    <property type="project" value="TreeGrafter"/>
</dbReference>
<dbReference type="InParanoid" id="A0A2V0NQ65"/>
<feature type="domain" description="Nudix hydrolase" evidence="3">
    <location>
        <begin position="230"/>
        <end position="410"/>
    </location>
</feature>
<dbReference type="PANTHER" id="PTHR21340">
    <property type="entry name" value="DIADENOSINE 5,5-P1,P4-TETRAPHOSPHATE PYROPHOSPHOHYDROLASE MUTT"/>
    <property type="match status" value="1"/>
</dbReference>
<dbReference type="AlphaFoldDB" id="A0A2V0NQ65"/>
<dbReference type="GO" id="GO:0004081">
    <property type="term" value="F:bis(5'-nucleosyl)-tetraphosphatase (asymmetrical) activity"/>
    <property type="evidence" value="ECO:0007669"/>
    <property type="project" value="TreeGrafter"/>
</dbReference>
<dbReference type="PROSITE" id="PS00893">
    <property type="entry name" value="NUDIX_BOX"/>
    <property type="match status" value="1"/>
</dbReference>
<protein>
    <recommendedName>
        <fullName evidence="3">Nudix hydrolase domain-containing protein</fullName>
    </recommendedName>
</protein>
<name>A0A2V0NQ65_9CHLO</name>
<sequence>MHGFKRSPPAAAGGVAVYAVDGLPQQAPLLPAGAAVADLLPRGARAAALPLFLPQRSGGGDAAAASQSLAAARRAAAAGAGGGVEPAAAPALEAALVPAAAGGDAQLRAVRALRAAAPALFIVFCHPEATEDPALRIAAFAAGANMATASAAAVARALAAVAATRLGGALRCAWCGLAGLTPESYWHHQPLHHIYEPILPGSCPICGHAASNLARHLHDCHPPPGAPPPERRTGVFALVVVRRPRDGKFLVTQEFAGQGMWLPGGGVDEGESLAAAAVREAREEAGVAVRLTGVLTFEAHHGGEWRRVIFLGEPDEGGDAGGGEAAAGGAAAAAAGGGEAAGGAGSAGGGGGGGGASSGGAAAVSLPAPRDSPKSVPDFESAGACYASLEQLASPGVPLRSEAEVRWFWRCGEAGPLEMPAAWARVFGEFALS</sequence>
<evidence type="ECO:0000313" key="5">
    <source>
        <dbReference type="Proteomes" id="UP000247498"/>
    </source>
</evidence>
<dbReference type="GO" id="GO:0006754">
    <property type="term" value="P:ATP biosynthetic process"/>
    <property type="evidence" value="ECO:0007669"/>
    <property type="project" value="TreeGrafter"/>
</dbReference>
<proteinExistence type="predicted"/>
<dbReference type="Proteomes" id="UP000247498">
    <property type="component" value="Unassembled WGS sequence"/>
</dbReference>
<dbReference type="PANTHER" id="PTHR21340:SF0">
    <property type="entry name" value="BIS(5'-NUCLEOSYL)-TETRAPHOSPHATASE [ASYMMETRICAL]"/>
    <property type="match status" value="1"/>
</dbReference>
<evidence type="ECO:0000259" key="3">
    <source>
        <dbReference type="PROSITE" id="PS51462"/>
    </source>
</evidence>
<evidence type="ECO:0000256" key="2">
    <source>
        <dbReference type="SAM" id="MobiDB-lite"/>
    </source>
</evidence>
<dbReference type="SUPFAM" id="SSF55811">
    <property type="entry name" value="Nudix"/>
    <property type="match status" value="1"/>
</dbReference>
<dbReference type="EMBL" id="BDRX01000012">
    <property type="protein sequence ID" value="GBF89791.1"/>
    <property type="molecule type" value="Genomic_DNA"/>
</dbReference>
<feature type="region of interest" description="Disordered" evidence="2">
    <location>
        <begin position="335"/>
        <end position="377"/>
    </location>
</feature>
<gene>
    <name evidence="4" type="ORF">Rsub_02961</name>
</gene>
<accession>A0A2V0NQ65</accession>
<evidence type="ECO:0000313" key="4">
    <source>
        <dbReference type="EMBL" id="GBF89791.1"/>
    </source>
</evidence>
<evidence type="ECO:0000256" key="1">
    <source>
        <dbReference type="ARBA" id="ARBA00022801"/>
    </source>
</evidence>
<dbReference type="CDD" id="cd02883">
    <property type="entry name" value="NUDIX_Hydrolase"/>
    <property type="match status" value="1"/>
</dbReference>
<organism evidence="4 5">
    <name type="scientific">Raphidocelis subcapitata</name>
    <dbReference type="NCBI Taxonomy" id="307507"/>
    <lineage>
        <taxon>Eukaryota</taxon>
        <taxon>Viridiplantae</taxon>
        <taxon>Chlorophyta</taxon>
        <taxon>core chlorophytes</taxon>
        <taxon>Chlorophyceae</taxon>
        <taxon>CS clade</taxon>
        <taxon>Sphaeropleales</taxon>
        <taxon>Selenastraceae</taxon>
        <taxon>Raphidocelis</taxon>
    </lineage>
</organism>
<dbReference type="InterPro" id="IPR020084">
    <property type="entry name" value="NUDIX_hydrolase_CS"/>
</dbReference>
<dbReference type="InterPro" id="IPR015797">
    <property type="entry name" value="NUDIX_hydrolase-like_dom_sf"/>
</dbReference>
<feature type="compositionally biased region" description="Gly residues" evidence="2">
    <location>
        <begin position="335"/>
        <end position="358"/>
    </location>
</feature>
<dbReference type="InterPro" id="IPR000086">
    <property type="entry name" value="NUDIX_hydrolase_dom"/>
</dbReference>
<keyword evidence="1" id="KW-0378">Hydrolase</keyword>
<reference evidence="4 5" key="1">
    <citation type="journal article" date="2018" name="Sci. Rep.">
        <title>Raphidocelis subcapitata (=Pseudokirchneriella subcapitata) provides an insight into genome evolution and environmental adaptations in the Sphaeropleales.</title>
        <authorList>
            <person name="Suzuki S."/>
            <person name="Yamaguchi H."/>
            <person name="Nakajima N."/>
            <person name="Kawachi M."/>
        </authorList>
    </citation>
    <scope>NUCLEOTIDE SEQUENCE [LARGE SCALE GENOMIC DNA]</scope>
    <source>
        <strain evidence="4 5">NIES-35</strain>
    </source>
</reference>
<dbReference type="Pfam" id="PF00293">
    <property type="entry name" value="NUDIX"/>
    <property type="match status" value="1"/>
</dbReference>
<keyword evidence="5" id="KW-1185">Reference proteome</keyword>
<dbReference type="InterPro" id="IPR051325">
    <property type="entry name" value="Nudix_hydrolase_domain"/>
</dbReference>
<dbReference type="PROSITE" id="PS51462">
    <property type="entry name" value="NUDIX"/>
    <property type="match status" value="1"/>
</dbReference>